<name>A0A8X7CII4_9ARAC</name>
<dbReference type="AlphaFoldDB" id="A0A8X7CII4"/>
<proteinExistence type="predicted"/>
<evidence type="ECO:0000313" key="2">
    <source>
        <dbReference type="Proteomes" id="UP000886998"/>
    </source>
</evidence>
<keyword evidence="2" id="KW-1185">Reference proteome</keyword>
<dbReference type="OrthoDB" id="6434642at2759"/>
<reference evidence="1" key="1">
    <citation type="submission" date="2020-08" db="EMBL/GenBank/DDBJ databases">
        <title>Multicomponent nature underlies the extraordinary mechanical properties of spider dragline silk.</title>
        <authorList>
            <person name="Kono N."/>
            <person name="Nakamura H."/>
            <person name="Mori M."/>
            <person name="Yoshida Y."/>
            <person name="Ohtoshi R."/>
            <person name="Malay A.D."/>
            <person name="Moran D.A.P."/>
            <person name="Tomita M."/>
            <person name="Numata K."/>
            <person name="Arakawa K."/>
        </authorList>
    </citation>
    <scope>NUCLEOTIDE SEQUENCE</scope>
</reference>
<evidence type="ECO:0000313" key="1">
    <source>
        <dbReference type="EMBL" id="GFY69993.1"/>
    </source>
</evidence>
<accession>A0A8X7CII4</accession>
<dbReference type="EMBL" id="BMAV01017933">
    <property type="protein sequence ID" value="GFY69993.1"/>
    <property type="molecule type" value="Genomic_DNA"/>
</dbReference>
<sequence length="220" mass="24659">MVGPGVQRDVYSILLSCTTSQIAVCADLETRTLAQLARDEREKYPLASYATIHHFYVDDWLSGAGLKKKQLNSVSKIQTTIPLVEWCHVSAIVNPADLGTKGFLSSQLLAHDQWVQGPLWLNQCMNETPSYKIPKTFSLPDNALKEKRSVGTCVAKIVPLPEFIDRISSFTKLVRVCAWSLKFIKKPFTSLKNFWLLEIIGTSCCSCYYCASDSTNRISE</sequence>
<organism evidence="1 2">
    <name type="scientific">Trichonephila inaurata madagascariensis</name>
    <dbReference type="NCBI Taxonomy" id="2747483"/>
    <lineage>
        <taxon>Eukaryota</taxon>
        <taxon>Metazoa</taxon>
        <taxon>Ecdysozoa</taxon>
        <taxon>Arthropoda</taxon>
        <taxon>Chelicerata</taxon>
        <taxon>Arachnida</taxon>
        <taxon>Araneae</taxon>
        <taxon>Araneomorphae</taxon>
        <taxon>Entelegynae</taxon>
        <taxon>Araneoidea</taxon>
        <taxon>Nephilidae</taxon>
        <taxon>Trichonephila</taxon>
        <taxon>Trichonephila inaurata</taxon>
    </lineage>
</organism>
<gene>
    <name evidence="1" type="ORF">TNIN_206971</name>
</gene>
<protein>
    <submittedName>
        <fullName evidence="1">Uncharacterized protein</fullName>
    </submittedName>
</protein>
<dbReference type="Proteomes" id="UP000886998">
    <property type="component" value="Unassembled WGS sequence"/>
</dbReference>
<comment type="caution">
    <text evidence="1">The sequence shown here is derived from an EMBL/GenBank/DDBJ whole genome shotgun (WGS) entry which is preliminary data.</text>
</comment>